<protein>
    <submittedName>
        <fullName evidence="2">Uncharacterized protein</fullName>
    </submittedName>
</protein>
<evidence type="ECO:0000256" key="1">
    <source>
        <dbReference type="SAM" id="Phobius"/>
    </source>
</evidence>
<keyword evidence="1" id="KW-0472">Membrane</keyword>
<proteinExistence type="predicted"/>
<comment type="caution">
    <text evidence="2">The sequence shown here is derived from an EMBL/GenBank/DDBJ whole genome shotgun (WGS) entry which is preliminary data.</text>
</comment>
<dbReference type="RefSeq" id="WP_343971952.1">
    <property type="nucleotide sequence ID" value="NZ_BAAAHK010000009.1"/>
</dbReference>
<evidence type="ECO:0000313" key="3">
    <source>
        <dbReference type="Proteomes" id="UP001500542"/>
    </source>
</evidence>
<evidence type="ECO:0000313" key="2">
    <source>
        <dbReference type="EMBL" id="GAA0945299.1"/>
    </source>
</evidence>
<keyword evidence="1" id="KW-1133">Transmembrane helix</keyword>
<keyword evidence="3" id="KW-1185">Reference proteome</keyword>
<gene>
    <name evidence="2" type="ORF">GCM10009554_39990</name>
</gene>
<feature type="transmembrane region" description="Helical" evidence="1">
    <location>
        <begin position="57"/>
        <end position="78"/>
    </location>
</feature>
<dbReference type="EMBL" id="BAAAHK010000009">
    <property type="protein sequence ID" value="GAA0945299.1"/>
    <property type="molecule type" value="Genomic_DNA"/>
</dbReference>
<accession>A0ABP4B873</accession>
<organism evidence="2 3">
    <name type="scientific">Kribbella koreensis</name>
    <dbReference type="NCBI Taxonomy" id="57909"/>
    <lineage>
        <taxon>Bacteria</taxon>
        <taxon>Bacillati</taxon>
        <taxon>Actinomycetota</taxon>
        <taxon>Actinomycetes</taxon>
        <taxon>Propionibacteriales</taxon>
        <taxon>Kribbellaceae</taxon>
        <taxon>Kribbella</taxon>
    </lineage>
</organism>
<reference evidence="3" key="1">
    <citation type="journal article" date="2019" name="Int. J. Syst. Evol. Microbiol.">
        <title>The Global Catalogue of Microorganisms (GCM) 10K type strain sequencing project: providing services to taxonomists for standard genome sequencing and annotation.</title>
        <authorList>
            <consortium name="The Broad Institute Genomics Platform"/>
            <consortium name="The Broad Institute Genome Sequencing Center for Infectious Disease"/>
            <person name="Wu L."/>
            <person name="Ma J."/>
        </authorList>
    </citation>
    <scope>NUCLEOTIDE SEQUENCE [LARGE SCALE GENOMIC DNA]</scope>
    <source>
        <strain evidence="3">JCM 10977</strain>
    </source>
</reference>
<keyword evidence="1" id="KW-0812">Transmembrane</keyword>
<name>A0ABP4B873_9ACTN</name>
<sequence length="267" mass="28295">MSRIDELAVLKTLDPAAGDVDLYCPRALTDLERILATDPTLKTSKGRKKGWRSRRRLGAAIGVVAATTAIAFVVPSLVGGDQAIANWTADPTTLSAEDTARAAATCRTKMVESGARYGGMDADEQAALSAATVAISERRGPWSLVVLTGRSGVNALCIDDRIEPGSRWFMGSSGSVTEYPGRRELQVNSFGTSFLDGRVLSLIDGLAGRDVVGVSYNSRTHGKVKGTVAGGRFVLWLPGKDMEHAIDVGVLLQVTYRDGSTATVKLP</sequence>
<dbReference type="Proteomes" id="UP001500542">
    <property type="component" value="Unassembled WGS sequence"/>
</dbReference>